<evidence type="ECO:0000313" key="2">
    <source>
        <dbReference type="Proteomes" id="UP000647424"/>
    </source>
</evidence>
<sequence length="239" mass="26303">MQVFNPNDPNVAMLERVARSLGPELCSQFVFVGGAAAGLLITDLALPPIRRTDDVDIVTNAEALTDYYRFEDQLRGLGFVQDPSHEAPVCRWQVDGVAVDLMPTQEEILGFTNRWYRMGVSTAQTLTLPSGVPIRVLRAPEFIATKLEAFYGRGAGDYLFSHDMGDIVSVIDGRASLLNECQDSLAPLRAYLAAQFQHLLADRRFVDALPGHLPPDGASQARLPDLLIKIQHISELAQT</sequence>
<accession>A0A927FGA0</accession>
<organism evidence="1 2">
    <name type="scientific">Limnohabitans radicicola</name>
    <dbReference type="NCBI Taxonomy" id="2771427"/>
    <lineage>
        <taxon>Bacteria</taxon>
        <taxon>Pseudomonadati</taxon>
        <taxon>Pseudomonadota</taxon>
        <taxon>Betaproteobacteria</taxon>
        <taxon>Burkholderiales</taxon>
        <taxon>Comamonadaceae</taxon>
        <taxon>Limnohabitans</taxon>
    </lineage>
</organism>
<gene>
    <name evidence="1" type="ORF">IC609_01010</name>
</gene>
<keyword evidence="2" id="KW-1185">Reference proteome</keyword>
<dbReference type="EMBL" id="JACYFT010000001">
    <property type="protein sequence ID" value="MBD8049105.1"/>
    <property type="molecule type" value="Genomic_DNA"/>
</dbReference>
<evidence type="ECO:0008006" key="3">
    <source>
        <dbReference type="Google" id="ProtNLM"/>
    </source>
</evidence>
<proteinExistence type="predicted"/>
<name>A0A927FGA0_9BURK</name>
<dbReference type="RefSeq" id="WP_191817600.1">
    <property type="nucleotide sequence ID" value="NZ_JACYFT010000001.1"/>
</dbReference>
<protein>
    <recommendedName>
        <fullName evidence="3">Nucleotidyl transferase AbiEii/AbiGii toxin family protein</fullName>
    </recommendedName>
</protein>
<comment type="caution">
    <text evidence="1">The sequence shown here is derived from an EMBL/GenBank/DDBJ whole genome shotgun (WGS) entry which is preliminary data.</text>
</comment>
<dbReference type="Proteomes" id="UP000647424">
    <property type="component" value="Unassembled WGS sequence"/>
</dbReference>
<reference evidence="1" key="1">
    <citation type="submission" date="2020-09" db="EMBL/GenBank/DDBJ databases">
        <title>Genome seq and assembly of Limnohabitants sp.</title>
        <authorList>
            <person name="Chhetri G."/>
        </authorList>
    </citation>
    <scope>NUCLEOTIDE SEQUENCE</scope>
    <source>
        <strain evidence="1">JUR4</strain>
    </source>
</reference>
<dbReference type="AlphaFoldDB" id="A0A927FGA0"/>
<evidence type="ECO:0000313" key="1">
    <source>
        <dbReference type="EMBL" id="MBD8049105.1"/>
    </source>
</evidence>